<reference evidence="3 4" key="1">
    <citation type="submission" date="2023-12" db="EMBL/GenBank/DDBJ databases">
        <title>Novel species of the genus Arcicella isolated from rivers.</title>
        <authorList>
            <person name="Lu H."/>
        </authorList>
    </citation>
    <scope>NUCLEOTIDE SEQUENCE [LARGE SCALE GENOMIC DNA]</scope>
    <source>
        <strain evidence="3 4">DC2W</strain>
    </source>
</reference>
<organism evidence="3 4">
    <name type="scientific">Arcicella gelida</name>
    <dbReference type="NCBI Taxonomy" id="2984195"/>
    <lineage>
        <taxon>Bacteria</taxon>
        <taxon>Pseudomonadati</taxon>
        <taxon>Bacteroidota</taxon>
        <taxon>Cytophagia</taxon>
        <taxon>Cytophagales</taxon>
        <taxon>Flectobacillaceae</taxon>
        <taxon>Arcicella</taxon>
    </lineage>
</organism>
<evidence type="ECO:0000256" key="1">
    <source>
        <dbReference type="SAM" id="Phobius"/>
    </source>
</evidence>
<dbReference type="EMBL" id="JAYGIL010000049">
    <property type="protein sequence ID" value="MEA5405942.1"/>
    <property type="molecule type" value="Genomic_DNA"/>
</dbReference>
<dbReference type="RefSeq" id="WP_323699310.1">
    <property type="nucleotide sequence ID" value="NZ_JAYGIL010000049.1"/>
</dbReference>
<name>A0ABU5SBR1_9BACT</name>
<keyword evidence="1" id="KW-0472">Membrane</keyword>
<dbReference type="Proteomes" id="UP001303899">
    <property type="component" value="Unassembled WGS sequence"/>
</dbReference>
<keyword evidence="4" id="KW-1185">Reference proteome</keyword>
<keyword evidence="1" id="KW-1133">Transmembrane helix</keyword>
<feature type="transmembrane region" description="Helical" evidence="1">
    <location>
        <begin position="7"/>
        <end position="27"/>
    </location>
</feature>
<comment type="caution">
    <text evidence="3">The sequence shown here is derived from an EMBL/GenBank/DDBJ whole genome shotgun (WGS) entry which is preliminary data.</text>
</comment>
<gene>
    <name evidence="3" type="ORF">VB776_23590</name>
</gene>
<protein>
    <submittedName>
        <fullName evidence="3">SH3 domain-containing protein</fullName>
    </submittedName>
</protein>
<feature type="domain" description="SH3b" evidence="2">
    <location>
        <begin position="135"/>
        <end position="189"/>
    </location>
</feature>
<keyword evidence="1" id="KW-0812">Transmembrane</keyword>
<dbReference type="InterPro" id="IPR003646">
    <property type="entry name" value="SH3-like_bac-type"/>
</dbReference>
<evidence type="ECO:0000313" key="4">
    <source>
        <dbReference type="Proteomes" id="UP001303899"/>
    </source>
</evidence>
<accession>A0ABU5SBR1</accession>
<proteinExistence type="predicted"/>
<sequence>MKNYKHTTINIQFVIKIIIVILIANVIEIESIYSQTYSTTTTANCGKCGKTVSSSAKVGDSCPHCGVRWGKENKTTTNIKSNKNSTTGLDINPFALDQYSSPTLGNDITSNQSNPRSYSNVGDLYELTNVVRNCNLRSAPNNESEVMIRLLKNSEITVTKRVGSWVKVQYLSREGLDTKWIHGWIHVSNIVQ</sequence>
<dbReference type="Gene3D" id="2.30.30.40">
    <property type="entry name" value="SH3 Domains"/>
    <property type="match status" value="1"/>
</dbReference>
<evidence type="ECO:0000313" key="3">
    <source>
        <dbReference type="EMBL" id="MEA5405942.1"/>
    </source>
</evidence>
<evidence type="ECO:0000259" key="2">
    <source>
        <dbReference type="Pfam" id="PF08239"/>
    </source>
</evidence>
<dbReference type="Pfam" id="PF08239">
    <property type="entry name" value="SH3_3"/>
    <property type="match status" value="1"/>
</dbReference>